<keyword evidence="2" id="KW-0560">Oxidoreductase</keyword>
<protein>
    <submittedName>
        <fullName evidence="4">ALDH-like protein</fullName>
    </submittedName>
</protein>
<feature type="domain" description="Aldehyde dehydrogenase" evidence="3">
    <location>
        <begin position="2"/>
        <end position="451"/>
    </location>
</feature>
<feature type="non-terminal residue" evidence="4">
    <location>
        <position position="452"/>
    </location>
</feature>
<organism evidence="4 5">
    <name type="scientific">Conidiobolus coronatus (strain ATCC 28846 / CBS 209.66 / NRRL 28638)</name>
    <name type="common">Delacroixia coronata</name>
    <dbReference type="NCBI Taxonomy" id="796925"/>
    <lineage>
        <taxon>Eukaryota</taxon>
        <taxon>Fungi</taxon>
        <taxon>Fungi incertae sedis</taxon>
        <taxon>Zoopagomycota</taxon>
        <taxon>Entomophthoromycotina</taxon>
        <taxon>Entomophthoromycetes</taxon>
        <taxon>Entomophthorales</taxon>
        <taxon>Ancylistaceae</taxon>
        <taxon>Conidiobolus</taxon>
    </lineage>
</organism>
<dbReference type="InterPro" id="IPR015590">
    <property type="entry name" value="Aldehyde_DH_dom"/>
</dbReference>
<evidence type="ECO:0000259" key="3">
    <source>
        <dbReference type="Pfam" id="PF00171"/>
    </source>
</evidence>
<sequence length="452" mass="50336">TTISPINQARIISKSFNTINEFNESIQKAKASFRSWKFTKLQQRIEILKRFSGLCQIKRGLWARELVLQIGRPISQTEGELDYINSQVDFLSDLVLKKMDPIQLNKNNASLRRIKREPLGVGLLISPWNYPYNTTLSCLIPSILAGNTVLLKPSPQSPLVADNIVNTLKEAGLPENVVQILHLDEEGFKHAVAHPQIDYINFTGSLANGCLIQNLNRLDKFINLNLELGGKDGFYFSEDADLETYTPVAIRGAMDANGQSCSSVERIYVHESVYDKFLCIAKNTIKSLKLGNPNLPETDVGPVISLTSADYIKRQIDDAIDKGAQHLVDPNYFTQSIQGPNYIPPQVLINCSHNMSIMTKETFGPVVGVMKVKSDDQAVCLINDSEYGLTGGIFTQNKERAENFLSKLEVGTALCNTCNDTEYYLPWTGTKKSGNGVSMSEFAFDRVTRLKA</sequence>
<reference evidence="4 5" key="1">
    <citation type="journal article" date="2015" name="Genome Biol. Evol.">
        <title>Phylogenomic analyses indicate that early fungi evolved digesting cell walls of algal ancestors of land plants.</title>
        <authorList>
            <person name="Chang Y."/>
            <person name="Wang S."/>
            <person name="Sekimoto S."/>
            <person name="Aerts A.L."/>
            <person name="Choi C."/>
            <person name="Clum A."/>
            <person name="LaButti K.M."/>
            <person name="Lindquist E.A."/>
            <person name="Yee Ngan C."/>
            <person name="Ohm R.A."/>
            <person name="Salamov A.A."/>
            <person name="Grigoriev I.V."/>
            <person name="Spatafora J.W."/>
            <person name="Berbee M.L."/>
        </authorList>
    </citation>
    <scope>NUCLEOTIDE SEQUENCE [LARGE SCALE GENOMIC DNA]</scope>
    <source>
        <strain evidence="4 5">NRRL 28638</strain>
    </source>
</reference>
<dbReference type="GO" id="GO:0016620">
    <property type="term" value="F:oxidoreductase activity, acting on the aldehyde or oxo group of donors, NAD or NADP as acceptor"/>
    <property type="evidence" value="ECO:0007669"/>
    <property type="project" value="InterPro"/>
</dbReference>
<accession>A0A137P3T6</accession>
<feature type="non-terminal residue" evidence="4">
    <location>
        <position position="1"/>
    </location>
</feature>
<dbReference type="AlphaFoldDB" id="A0A137P3T6"/>
<dbReference type="Proteomes" id="UP000070444">
    <property type="component" value="Unassembled WGS sequence"/>
</dbReference>
<dbReference type="Gene3D" id="3.40.605.10">
    <property type="entry name" value="Aldehyde Dehydrogenase, Chain A, domain 1"/>
    <property type="match status" value="1"/>
</dbReference>
<evidence type="ECO:0000256" key="1">
    <source>
        <dbReference type="ARBA" id="ARBA00009986"/>
    </source>
</evidence>
<dbReference type="InterPro" id="IPR016161">
    <property type="entry name" value="Ald_DH/histidinol_DH"/>
</dbReference>
<dbReference type="OrthoDB" id="310895at2759"/>
<evidence type="ECO:0000313" key="5">
    <source>
        <dbReference type="Proteomes" id="UP000070444"/>
    </source>
</evidence>
<dbReference type="EMBL" id="KQ964530">
    <property type="protein sequence ID" value="KXN69554.1"/>
    <property type="molecule type" value="Genomic_DNA"/>
</dbReference>
<gene>
    <name evidence="4" type="ORF">CONCODRAFT_29395</name>
</gene>
<evidence type="ECO:0000313" key="4">
    <source>
        <dbReference type="EMBL" id="KXN69554.1"/>
    </source>
</evidence>
<dbReference type="OMA" id="PWPRMTH"/>
<keyword evidence="5" id="KW-1185">Reference proteome</keyword>
<dbReference type="Gene3D" id="3.40.309.10">
    <property type="entry name" value="Aldehyde Dehydrogenase, Chain A, domain 2"/>
    <property type="match status" value="1"/>
</dbReference>
<dbReference type="PANTHER" id="PTHR11699">
    <property type="entry name" value="ALDEHYDE DEHYDROGENASE-RELATED"/>
    <property type="match status" value="1"/>
</dbReference>
<proteinExistence type="inferred from homology"/>
<comment type="similarity">
    <text evidence="1">Belongs to the aldehyde dehydrogenase family.</text>
</comment>
<name>A0A137P3T6_CONC2</name>
<dbReference type="STRING" id="796925.A0A137P3T6"/>
<dbReference type="FunFam" id="3.40.309.10:FF:000009">
    <property type="entry name" value="Aldehyde dehydrogenase A"/>
    <property type="match status" value="1"/>
</dbReference>
<dbReference type="Pfam" id="PF00171">
    <property type="entry name" value="Aldedh"/>
    <property type="match status" value="1"/>
</dbReference>
<dbReference type="SUPFAM" id="SSF53720">
    <property type="entry name" value="ALDH-like"/>
    <property type="match status" value="1"/>
</dbReference>
<dbReference type="InterPro" id="IPR016163">
    <property type="entry name" value="Ald_DH_C"/>
</dbReference>
<dbReference type="InterPro" id="IPR016162">
    <property type="entry name" value="Ald_DH_N"/>
</dbReference>
<evidence type="ECO:0000256" key="2">
    <source>
        <dbReference type="ARBA" id="ARBA00023002"/>
    </source>
</evidence>